<dbReference type="InterPro" id="IPR003593">
    <property type="entry name" value="AAA+_ATPase"/>
</dbReference>
<comment type="subcellular location">
    <subcellularLocation>
        <location evidence="1">Mitochondrion outer membrane</location>
        <topology evidence="1">Single-pass membrane protein</topology>
    </subcellularLocation>
</comment>
<dbReference type="InterPro" id="IPR003960">
    <property type="entry name" value="ATPase_AAA_CS"/>
</dbReference>
<dbReference type="PANTHER" id="PTHR45644">
    <property type="entry name" value="AAA ATPASE, PUTATIVE (AFU_ORTHOLOGUE AFUA_2G12920)-RELATED-RELATED"/>
    <property type="match status" value="1"/>
</dbReference>
<evidence type="ECO:0000259" key="7">
    <source>
        <dbReference type="SMART" id="SM00382"/>
    </source>
</evidence>
<feature type="compositionally biased region" description="Low complexity" evidence="6">
    <location>
        <begin position="548"/>
        <end position="562"/>
    </location>
</feature>
<keyword evidence="4" id="KW-0067">ATP-binding</keyword>
<feature type="region of interest" description="Disordered" evidence="6">
    <location>
        <begin position="542"/>
        <end position="562"/>
    </location>
</feature>
<dbReference type="GO" id="GO:0005741">
    <property type="term" value="C:mitochondrial outer membrane"/>
    <property type="evidence" value="ECO:0007669"/>
    <property type="project" value="UniProtKB-SubCell"/>
</dbReference>
<evidence type="ECO:0000313" key="9">
    <source>
        <dbReference type="Proteomes" id="UP000799424"/>
    </source>
</evidence>
<feature type="region of interest" description="Disordered" evidence="6">
    <location>
        <begin position="135"/>
        <end position="165"/>
    </location>
</feature>
<feature type="region of interest" description="Disordered" evidence="6">
    <location>
        <begin position="837"/>
        <end position="866"/>
    </location>
</feature>
<keyword evidence="3" id="KW-1000">Mitochondrion outer membrane</keyword>
<dbReference type="GO" id="GO:0005524">
    <property type="term" value="F:ATP binding"/>
    <property type="evidence" value="ECO:0007669"/>
    <property type="project" value="UniProtKB-KW"/>
</dbReference>
<dbReference type="Gene3D" id="1.10.8.60">
    <property type="match status" value="1"/>
</dbReference>
<dbReference type="Proteomes" id="UP000799424">
    <property type="component" value="Unassembled WGS sequence"/>
</dbReference>
<dbReference type="OrthoDB" id="39734at2759"/>
<feature type="region of interest" description="Disordered" evidence="6">
    <location>
        <begin position="40"/>
        <end position="119"/>
    </location>
</feature>
<evidence type="ECO:0000256" key="2">
    <source>
        <dbReference type="ARBA" id="ARBA00022741"/>
    </source>
</evidence>
<feature type="compositionally biased region" description="Low complexity" evidence="6">
    <location>
        <begin position="1144"/>
        <end position="1162"/>
    </location>
</feature>
<organism evidence="8 9">
    <name type="scientific">Ophiobolus disseminans</name>
    <dbReference type="NCBI Taxonomy" id="1469910"/>
    <lineage>
        <taxon>Eukaryota</taxon>
        <taxon>Fungi</taxon>
        <taxon>Dikarya</taxon>
        <taxon>Ascomycota</taxon>
        <taxon>Pezizomycotina</taxon>
        <taxon>Dothideomycetes</taxon>
        <taxon>Pleosporomycetidae</taxon>
        <taxon>Pleosporales</taxon>
        <taxon>Pleosporineae</taxon>
        <taxon>Phaeosphaeriaceae</taxon>
        <taxon>Ophiobolus</taxon>
    </lineage>
</organism>
<feature type="region of interest" description="Disordered" evidence="6">
    <location>
        <begin position="212"/>
        <end position="273"/>
    </location>
</feature>
<keyword evidence="5" id="KW-0496">Mitochondrion</keyword>
<accession>A0A6A7A968</accession>
<feature type="compositionally biased region" description="Low complexity" evidence="6">
    <location>
        <begin position="226"/>
        <end position="244"/>
    </location>
</feature>
<dbReference type="InterPro" id="IPR027417">
    <property type="entry name" value="P-loop_NTPase"/>
</dbReference>
<dbReference type="AlphaFoldDB" id="A0A6A7A968"/>
<dbReference type="SUPFAM" id="SSF52540">
    <property type="entry name" value="P-loop containing nucleoside triphosphate hydrolases"/>
    <property type="match status" value="1"/>
</dbReference>
<dbReference type="Pfam" id="PF17862">
    <property type="entry name" value="AAA_lid_3"/>
    <property type="match status" value="1"/>
</dbReference>
<gene>
    <name evidence="8" type="ORF">CC86DRAFT_464332</name>
</gene>
<feature type="compositionally biased region" description="Basic and acidic residues" evidence="6">
    <location>
        <begin position="59"/>
        <end position="83"/>
    </location>
</feature>
<dbReference type="EMBL" id="MU006220">
    <property type="protein sequence ID" value="KAF2829831.1"/>
    <property type="molecule type" value="Genomic_DNA"/>
</dbReference>
<keyword evidence="9" id="KW-1185">Reference proteome</keyword>
<keyword evidence="2" id="KW-0547">Nucleotide-binding</keyword>
<dbReference type="Pfam" id="PF24581">
    <property type="entry name" value="DUF7608"/>
    <property type="match status" value="1"/>
</dbReference>
<feature type="domain" description="AAA+ ATPase" evidence="7">
    <location>
        <begin position="933"/>
        <end position="1067"/>
    </location>
</feature>
<dbReference type="InterPro" id="IPR041569">
    <property type="entry name" value="AAA_lid_3"/>
</dbReference>
<dbReference type="Gene3D" id="3.40.50.300">
    <property type="entry name" value="P-loop containing nucleotide triphosphate hydrolases"/>
    <property type="match status" value="1"/>
</dbReference>
<evidence type="ECO:0000256" key="1">
    <source>
        <dbReference type="ARBA" id="ARBA00004572"/>
    </source>
</evidence>
<dbReference type="PROSITE" id="PS00674">
    <property type="entry name" value="AAA"/>
    <property type="match status" value="1"/>
</dbReference>
<feature type="region of interest" description="Disordered" evidence="6">
    <location>
        <begin position="1131"/>
        <end position="1168"/>
    </location>
</feature>
<dbReference type="Pfam" id="PF00004">
    <property type="entry name" value="AAA"/>
    <property type="match status" value="1"/>
</dbReference>
<name>A0A6A7A968_9PLEO</name>
<dbReference type="GO" id="GO:0016887">
    <property type="term" value="F:ATP hydrolysis activity"/>
    <property type="evidence" value="ECO:0007669"/>
    <property type="project" value="InterPro"/>
</dbReference>
<sequence>MYVIRPALRASTARPPARFIRGRRYPSTPRFRGLHTTRALAQAANPPPAPDSTPIGENDAGKPDGEKAAADEHGDAAVAKDDPELLAQKLQRSRETSRRYSAALRRQQRSKKSEGLPPVHIPDWFLKSRVIRHEDGAESTEHRSRPAALSVTVSHEDSGEQATCSVPASRDLDAAQVLSRLVRGLWGRRLDDHEKRKVENYLDERIALVENKASAKDSESSQDNVADTTTSPSSTTDGPAPSSDVQSGTSMEQTVHDLSTQTPHVDETSGLSAREAAKVKKLARKLEDIMTDPNLTSEQRLQQSIIHSTKFNKWMKKMTAAKARRALMSRRLSPLVHAEIRATIAASLSTLRPSASDSFPSAKTNVTLHSPVAEHENLVDACIYEIAEELGSDVITLKAQDLAQLGGDYLGEVAEPTPRSIRSLGYETYRLSAELPTVIDEIVGAAEEEPEHGQPPSMEQPNPFAIRAISLPLSAYKALRESMKGMQFAGVRAAQYDANTNTANEDTSRTQSQPEVQLEDLKLATLLESLLDASEVKQARGLVGTEDATSSSRNSTLSATSSKSPAFFDYSVGSEGTKLELNSALPASAGAGISMSANIGSTSQSSQVPKKSKIIYVKDFKELNATHYGGRIIQKLEEVVRKRRVAGESIMIVGSTCSRELTPELSASGVRGLQGEGESSFFRTIVVEAESDSNQSSLDEVIAHTRDHFRRSAELSPVEKSKIRSINISHLRDMLKSLDPVAASDITDMEQGSELFRTWVSIFPESYLKRVLTYDEVHRIALTALGLHITSPASNSADTEGPIPQMSWAHVALAMGLLKASDTVKYASFDAAAEPRRSLNSERLEGEASAELKTKRKQDEKRLQRQRELHQIGVTATKHEKRLMPGIADPDQIKTTFDQVHVPIETIDSIRTITSLSLLRPDAFNYGILATEKISGALLYGPPGTGKTLLAKAVAKESGSTVLEVSGSQIMDKYVGEGEKNVAAIFSLARKLSPCIVFLDEADAVFASRDAMRDRSSHRDILNQFLKEWDGLNDLSVFVMVATNRPFDLDDAVIRRLPRRLLVDLPTQADRKEILRIHLSGEQLDDAVKLEDLAKRTPFYSGSDLKNIAVSAALACVKEENENAAREVAKTTLEIEAPPSESDSPSVSTAESPTTSSTSSTSPTPPKALHLVRGQAYNFPEKRILHARHFDKALQEISASISEDMTSLTAIKKFDEQYGDRKGNKRKKDFGFGALTERNENAARVRA</sequence>
<protein>
    <submittedName>
        <fullName evidence="8">AAA-domain-containing protein</fullName>
    </submittedName>
</protein>
<evidence type="ECO:0000313" key="8">
    <source>
        <dbReference type="EMBL" id="KAF2829831.1"/>
    </source>
</evidence>
<dbReference type="SMART" id="SM00382">
    <property type="entry name" value="AAA"/>
    <property type="match status" value="1"/>
</dbReference>
<evidence type="ECO:0000256" key="5">
    <source>
        <dbReference type="ARBA" id="ARBA00023128"/>
    </source>
</evidence>
<evidence type="ECO:0000256" key="6">
    <source>
        <dbReference type="SAM" id="MobiDB-lite"/>
    </source>
</evidence>
<evidence type="ECO:0000256" key="4">
    <source>
        <dbReference type="ARBA" id="ARBA00022840"/>
    </source>
</evidence>
<evidence type="ECO:0000256" key="3">
    <source>
        <dbReference type="ARBA" id="ARBA00022787"/>
    </source>
</evidence>
<proteinExistence type="predicted"/>
<dbReference type="InterPro" id="IPR051701">
    <property type="entry name" value="Mito_OM_Translocase_MSP1"/>
</dbReference>
<feature type="compositionally biased region" description="Basic and acidic residues" evidence="6">
    <location>
        <begin position="135"/>
        <end position="144"/>
    </location>
</feature>
<dbReference type="InterPro" id="IPR003959">
    <property type="entry name" value="ATPase_AAA_core"/>
</dbReference>
<feature type="compositionally biased region" description="Polar residues" evidence="6">
    <location>
        <begin position="245"/>
        <end position="263"/>
    </location>
</feature>
<reference evidence="8" key="1">
    <citation type="journal article" date="2020" name="Stud. Mycol.">
        <title>101 Dothideomycetes genomes: a test case for predicting lifestyles and emergence of pathogens.</title>
        <authorList>
            <person name="Haridas S."/>
            <person name="Albert R."/>
            <person name="Binder M."/>
            <person name="Bloem J."/>
            <person name="Labutti K."/>
            <person name="Salamov A."/>
            <person name="Andreopoulos B."/>
            <person name="Baker S."/>
            <person name="Barry K."/>
            <person name="Bills G."/>
            <person name="Bluhm B."/>
            <person name="Cannon C."/>
            <person name="Castanera R."/>
            <person name="Culley D."/>
            <person name="Daum C."/>
            <person name="Ezra D."/>
            <person name="Gonzalez J."/>
            <person name="Henrissat B."/>
            <person name="Kuo A."/>
            <person name="Liang C."/>
            <person name="Lipzen A."/>
            <person name="Lutzoni F."/>
            <person name="Magnuson J."/>
            <person name="Mondo S."/>
            <person name="Nolan M."/>
            <person name="Ohm R."/>
            <person name="Pangilinan J."/>
            <person name="Park H.-J."/>
            <person name="Ramirez L."/>
            <person name="Alfaro M."/>
            <person name="Sun H."/>
            <person name="Tritt A."/>
            <person name="Yoshinaga Y."/>
            <person name="Zwiers L.-H."/>
            <person name="Turgeon B."/>
            <person name="Goodwin S."/>
            <person name="Spatafora J."/>
            <person name="Crous P."/>
            <person name="Grigoriev I."/>
        </authorList>
    </citation>
    <scope>NUCLEOTIDE SEQUENCE</scope>
    <source>
        <strain evidence="8">CBS 113818</strain>
    </source>
</reference>
<keyword evidence="3" id="KW-0472">Membrane</keyword>
<dbReference type="InterPro" id="IPR056027">
    <property type="entry name" value="DUF7608"/>
</dbReference>
<dbReference type="PANTHER" id="PTHR45644:SF56">
    <property type="entry name" value="AAA ATPASE, PUTATIVE (AFU_ORTHOLOGUE AFUA_2G12920)-RELATED"/>
    <property type="match status" value="1"/>
</dbReference>